<dbReference type="AlphaFoldDB" id="A0A2A9E5W5"/>
<proteinExistence type="predicted"/>
<protein>
    <submittedName>
        <fullName evidence="3">YHYH protein</fullName>
    </submittedName>
</protein>
<sequence>MRLCSSVLVGGALLSLVLAACGSTDSEDSTATSTATSTSETTDDSTAATAGVDTALFFDGALAGEATTEDCTLNGGAETSCYSITVAGYPTSHDVGPFCPDTITDGADAGGLWFDGDAVYDLDGEFIANLDELYGDDTWHMYDEDGNVLSTDTAEEFEAAARPDVDPALANHCVQGALEWLENGEPITTTVLIPVTPVLADAPAAPAGNLGVTLDGVVIAESAPVDAILGAYTIAAFDDCGAHFNPFEGYHMHDATAEAAGLDECNGHTTEEAGYHYHANSAEKNQVIECFVGQSVAGDEAGGGGPPPGR</sequence>
<evidence type="ECO:0000256" key="2">
    <source>
        <dbReference type="SAM" id="SignalP"/>
    </source>
</evidence>
<name>A0A2A9E5W5_9MICO</name>
<organism evidence="3 4">
    <name type="scientific">Sanguibacter antarcticus</name>
    <dbReference type="NCBI Taxonomy" id="372484"/>
    <lineage>
        <taxon>Bacteria</taxon>
        <taxon>Bacillati</taxon>
        <taxon>Actinomycetota</taxon>
        <taxon>Actinomycetes</taxon>
        <taxon>Micrococcales</taxon>
        <taxon>Sanguibacteraceae</taxon>
        <taxon>Sanguibacter</taxon>
    </lineage>
</organism>
<dbReference type="RefSeq" id="WP_211281809.1">
    <property type="nucleotide sequence ID" value="NZ_PDJG01000001.1"/>
</dbReference>
<evidence type="ECO:0000313" key="4">
    <source>
        <dbReference type="Proteomes" id="UP000225548"/>
    </source>
</evidence>
<dbReference type="Proteomes" id="UP000225548">
    <property type="component" value="Unassembled WGS sequence"/>
</dbReference>
<feature type="signal peptide" evidence="2">
    <location>
        <begin position="1"/>
        <end position="19"/>
    </location>
</feature>
<evidence type="ECO:0000313" key="3">
    <source>
        <dbReference type="EMBL" id="PFG34457.1"/>
    </source>
</evidence>
<feature type="region of interest" description="Disordered" evidence="1">
    <location>
        <begin position="24"/>
        <end position="46"/>
    </location>
</feature>
<gene>
    <name evidence="3" type="ORF">ATL42_2367</name>
</gene>
<evidence type="ECO:0000256" key="1">
    <source>
        <dbReference type="SAM" id="MobiDB-lite"/>
    </source>
</evidence>
<keyword evidence="4" id="KW-1185">Reference proteome</keyword>
<reference evidence="3 4" key="1">
    <citation type="submission" date="2017-10" db="EMBL/GenBank/DDBJ databases">
        <title>Sequencing the genomes of 1000 actinobacteria strains.</title>
        <authorList>
            <person name="Klenk H.-P."/>
        </authorList>
    </citation>
    <scope>NUCLEOTIDE SEQUENCE [LARGE SCALE GENOMIC DNA]</scope>
    <source>
        <strain evidence="3 4">DSM 18966</strain>
    </source>
</reference>
<comment type="caution">
    <text evidence="3">The sequence shown here is derived from an EMBL/GenBank/DDBJ whole genome shotgun (WGS) entry which is preliminary data.</text>
</comment>
<dbReference type="PROSITE" id="PS51257">
    <property type="entry name" value="PROKAR_LIPOPROTEIN"/>
    <property type="match status" value="1"/>
</dbReference>
<feature type="chain" id="PRO_5038906519" evidence="2">
    <location>
        <begin position="20"/>
        <end position="310"/>
    </location>
</feature>
<dbReference type="EMBL" id="PDJG01000001">
    <property type="protein sequence ID" value="PFG34457.1"/>
    <property type="molecule type" value="Genomic_DNA"/>
</dbReference>
<accession>A0A2A9E5W5</accession>
<keyword evidence="2" id="KW-0732">Signal</keyword>